<organism evidence="2 3">
    <name type="scientific">Purpureocillium lilacinum</name>
    <name type="common">Paecilomyces lilacinus</name>
    <dbReference type="NCBI Taxonomy" id="33203"/>
    <lineage>
        <taxon>Eukaryota</taxon>
        <taxon>Fungi</taxon>
        <taxon>Dikarya</taxon>
        <taxon>Ascomycota</taxon>
        <taxon>Pezizomycotina</taxon>
        <taxon>Sordariomycetes</taxon>
        <taxon>Hypocreomycetidae</taxon>
        <taxon>Hypocreales</taxon>
        <taxon>Ophiocordycipitaceae</taxon>
        <taxon>Purpureocillium</taxon>
    </lineage>
</organism>
<dbReference type="AlphaFoldDB" id="A0A179GEA1"/>
<feature type="region of interest" description="Disordered" evidence="1">
    <location>
        <begin position="23"/>
        <end position="50"/>
    </location>
</feature>
<name>A0A179GEA1_PURLI</name>
<evidence type="ECO:0000313" key="3">
    <source>
        <dbReference type="Proteomes" id="UP000078240"/>
    </source>
</evidence>
<comment type="caution">
    <text evidence="2">The sequence shown here is derived from an EMBL/GenBank/DDBJ whole genome shotgun (WGS) entry which is preliminary data.</text>
</comment>
<dbReference type="EMBL" id="LSBH01000007">
    <property type="protein sequence ID" value="OAQ76166.1"/>
    <property type="molecule type" value="Genomic_DNA"/>
</dbReference>
<evidence type="ECO:0000313" key="2">
    <source>
        <dbReference type="EMBL" id="OAQ76166.1"/>
    </source>
</evidence>
<reference evidence="2 3" key="1">
    <citation type="submission" date="2016-01" db="EMBL/GenBank/DDBJ databases">
        <title>Biosynthesis of antibiotic leucinostatins and their inhibition on Phytophthora in bio-control Purpureocillium lilacinum.</title>
        <authorList>
            <person name="Wang G."/>
            <person name="Liu Z."/>
            <person name="Lin R."/>
            <person name="Li E."/>
            <person name="Mao Z."/>
            <person name="Ling J."/>
            <person name="Yin W."/>
            <person name="Xie B."/>
        </authorList>
    </citation>
    <scope>NUCLEOTIDE SEQUENCE [LARGE SCALE GENOMIC DNA]</scope>
    <source>
        <strain evidence="2">PLBJ-1</strain>
    </source>
</reference>
<gene>
    <name evidence="2" type="ORF">VFPBJ_08526</name>
</gene>
<feature type="compositionally biased region" description="Polar residues" evidence="1">
    <location>
        <begin position="33"/>
        <end position="43"/>
    </location>
</feature>
<protein>
    <submittedName>
        <fullName evidence="2">Uncharacterized protein</fullName>
    </submittedName>
</protein>
<evidence type="ECO:0000256" key="1">
    <source>
        <dbReference type="SAM" id="MobiDB-lite"/>
    </source>
</evidence>
<accession>A0A179GEA1</accession>
<proteinExistence type="predicted"/>
<sequence>MVWRAPFLQYDYLANGSECGAGAKRNGHRNNGEPASQKLTSATDHPKKPRPWCTAVRQFHSSRPGRRGPANEIRSALFPTVFRLARPNFETDVCFSAATLQVRVLVITSALETSRDLRGEHECHWAHDATSTSRGIFQCSETHGQQSGA</sequence>
<dbReference type="Proteomes" id="UP000078240">
    <property type="component" value="Unassembled WGS sequence"/>
</dbReference>